<reference evidence="2" key="1">
    <citation type="submission" date="2025-08" db="UniProtKB">
        <authorList>
            <consortium name="Ensembl"/>
        </authorList>
    </citation>
    <scope>IDENTIFICATION</scope>
</reference>
<sequence>FTLILLVLFLIFVLAFLPSNCPLQLFAGTCLSRLLLLSGLSIIIYLYADVNVAGCVLDCAMSIPSGWEEVNILFYPFPQPLQGGYGKAGGAQACCVQWAGKVVSWRRFWKAYWLHFSQHSIPGPSRARQLAFLCTSVTCHGDGPRWQWS</sequence>
<name>A0A8B9E219_ANSCY</name>
<feature type="signal peptide" evidence="1">
    <location>
        <begin position="1"/>
        <end position="15"/>
    </location>
</feature>
<protein>
    <submittedName>
        <fullName evidence="2">Uncharacterized protein</fullName>
    </submittedName>
</protein>
<evidence type="ECO:0000256" key="1">
    <source>
        <dbReference type="SAM" id="SignalP"/>
    </source>
</evidence>
<accession>A0A8B9E219</accession>
<feature type="chain" id="PRO_5034662921" evidence="1">
    <location>
        <begin position="16"/>
        <end position="149"/>
    </location>
</feature>
<organism evidence="2 3">
    <name type="scientific">Anser cygnoides</name>
    <name type="common">Swan goose</name>
    <dbReference type="NCBI Taxonomy" id="8845"/>
    <lineage>
        <taxon>Eukaryota</taxon>
        <taxon>Metazoa</taxon>
        <taxon>Chordata</taxon>
        <taxon>Craniata</taxon>
        <taxon>Vertebrata</taxon>
        <taxon>Euteleostomi</taxon>
        <taxon>Archelosauria</taxon>
        <taxon>Archosauria</taxon>
        <taxon>Dinosauria</taxon>
        <taxon>Saurischia</taxon>
        <taxon>Theropoda</taxon>
        <taxon>Coelurosauria</taxon>
        <taxon>Aves</taxon>
        <taxon>Neognathae</taxon>
        <taxon>Galloanserae</taxon>
        <taxon>Anseriformes</taxon>
        <taxon>Anatidae</taxon>
        <taxon>Anserinae</taxon>
        <taxon>Anser</taxon>
    </lineage>
</organism>
<reference evidence="2" key="2">
    <citation type="submission" date="2025-09" db="UniProtKB">
        <authorList>
            <consortium name="Ensembl"/>
        </authorList>
    </citation>
    <scope>IDENTIFICATION</scope>
</reference>
<keyword evidence="3" id="KW-1185">Reference proteome</keyword>
<dbReference type="AlphaFoldDB" id="A0A8B9E219"/>
<dbReference type="Ensembl" id="ENSACDT00005018046.1">
    <property type="protein sequence ID" value="ENSACDP00005015010.1"/>
    <property type="gene ID" value="ENSACDG00005010982.1"/>
</dbReference>
<evidence type="ECO:0000313" key="2">
    <source>
        <dbReference type="Ensembl" id="ENSACDP00005015010.1"/>
    </source>
</evidence>
<evidence type="ECO:0000313" key="3">
    <source>
        <dbReference type="Proteomes" id="UP000694521"/>
    </source>
</evidence>
<proteinExistence type="predicted"/>
<dbReference type="Proteomes" id="UP000694521">
    <property type="component" value="Unplaced"/>
</dbReference>
<keyword evidence="1" id="KW-0732">Signal</keyword>